<dbReference type="STRING" id="1806892.AZH43_03680"/>
<evidence type="ECO:0000313" key="2">
    <source>
        <dbReference type="Proteomes" id="UP000076276"/>
    </source>
</evidence>
<dbReference type="OrthoDB" id="6444773at2"/>
<comment type="caution">
    <text evidence="1">The sequence shown here is derived from an EMBL/GenBank/DDBJ whole genome shotgun (WGS) entry which is preliminary data.</text>
</comment>
<dbReference type="Proteomes" id="UP000076276">
    <property type="component" value="Unassembled WGS sequence"/>
</dbReference>
<dbReference type="PROSITE" id="PS51257">
    <property type="entry name" value="PROKAR_LIPOPROTEIN"/>
    <property type="match status" value="1"/>
</dbReference>
<accession>A0A151XY90</accession>
<name>A0A151XY90_9GAMM</name>
<protein>
    <recommendedName>
        <fullName evidence="3">Lipoprotein</fullName>
    </recommendedName>
</protein>
<dbReference type="EMBL" id="LUAW01000056">
    <property type="protein sequence ID" value="KYQ70579.1"/>
    <property type="molecule type" value="Genomic_DNA"/>
</dbReference>
<dbReference type="AlphaFoldDB" id="A0A151XY90"/>
<dbReference type="RefSeq" id="WP_067672048.1">
    <property type="nucleotide sequence ID" value="NZ_CBCSIK010000009.1"/>
</dbReference>
<keyword evidence="2" id="KW-1185">Reference proteome</keyword>
<evidence type="ECO:0008006" key="3">
    <source>
        <dbReference type="Google" id="ProtNLM"/>
    </source>
</evidence>
<proteinExistence type="predicted"/>
<evidence type="ECO:0000313" key="1">
    <source>
        <dbReference type="EMBL" id="KYQ70579.1"/>
    </source>
</evidence>
<reference evidence="1 2" key="1">
    <citation type="submission" date="2016-03" db="EMBL/GenBank/DDBJ databases">
        <title>Acinetobacter genomospecies 28 strain ANC 4149.</title>
        <authorList>
            <person name="Radolfova-Krizova L."/>
            <person name="Nemec A."/>
        </authorList>
    </citation>
    <scope>NUCLEOTIDE SEQUENCE [LARGE SCALE GENOMIC DNA]</scope>
    <source>
        <strain evidence="1 2">ANC 4149</strain>
    </source>
</reference>
<sequence>MKKLLALSVLIALTGCAEKNPLTPEEQWQGYCRSVGNAARTIMLDRQNAIPKAQAVEHAGKIEDETTKNFIISIIDEVYALPEASIKGDVEASREKIRSEFTEKCIAAPHDEMPDYKPF</sequence>
<organism evidence="1 2">
    <name type="scientific">Acinetobacter pragensis</name>
    <dbReference type="NCBI Taxonomy" id="1806892"/>
    <lineage>
        <taxon>Bacteria</taxon>
        <taxon>Pseudomonadati</taxon>
        <taxon>Pseudomonadota</taxon>
        <taxon>Gammaproteobacteria</taxon>
        <taxon>Moraxellales</taxon>
        <taxon>Moraxellaceae</taxon>
        <taxon>Acinetobacter</taxon>
    </lineage>
</organism>
<gene>
    <name evidence="1" type="ORF">AZH43_03680</name>
</gene>